<protein>
    <submittedName>
        <fullName evidence="2">60S ribosomal protein L18a</fullName>
    </submittedName>
</protein>
<keyword evidence="1" id="KW-1185">Reference proteome</keyword>
<dbReference type="Proteomes" id="UP000887565">
    <property type="component" value="Unplaced"/>
</dbReference>
<dbReference type="WBParaSite" id="nRc.2.0.1.t21071-RA">
    <property type="protein sequence ID" value="nRc.2.0.1.t21071-RA"/>
    <property type="gene ID" value="nRc.2.0.1.g21071"/>
</dbReference>
<dbReference type="AlphaFoldDB" id="A0A915J3S4"/>
<dbReference type="PANTHER" id="PTHR10052">
    <property type="entry name" value="60S RIBOSOMAL PROTEIN L18A"/>
    <property type="match status" value="1"/>
</dbReference>
<evidence type="ECO:0000313" key="2">
    <source>
        <dbReference type="WBParaSite" id="nRc.2.0.1.t21071-RA"/>
    </source>
</evidence>
<dbReference type="Gene3D" id="3.10.20.10">
    <property type="match status" value="1"/>
</dbReference>
<dbReference type="SUPFAM" id="SSF160374">
    <property type="entry name" value="RplX-like"/>
    <property type="match status" value="1"/>
</dbReference>
<name>A0A915J3S4_ROMCU</name>
<evidence type="ECO:0000313" key="1">
    <source>
        <dbReference type="Proteomes" id="UP000887565"/>
    </source>
</evidence>
<dbReference type="GO" id="GO:0003735">
    <property type="term" value="F:structural constituent of ribosome"/>
    <property type="evidence" value="ECO:0007669"/>
    <property type="project" value="InterPro"/>
</dbReference>
<accession>A0A915J3S4</accession>
<reference evidence="2" key="1">
    <citation type="submission" date="2022-11" db="UniProtKB">
        <authorList>
            <consortium name="WormBaseParasite"/>
        </authorList>
    </citation>
    <scope>IDENTIFICATION</scope>
</reference>
<organism evidence="1 2">
    <name type="scientific">Romanomermis culicivorax</name>
    <name type="common">Nematode worm</name>
    <dbReference type="NCBI Taxonomy" id="13658"/>
    <lineage>
        <taxon>Eukaryota</taxon>
        <taxon>Metazoa</taxon>
        <taxon>Ecdysozoa</taxon>
        <taxon>Nematoda</taxon>
        <taxon>Enoplea</taxon>
        <taxon>Dorylaimia</taxon>
        <taxon>Mermithida</taxon>
        <taxon>Mermithoidea</taxon>
        <taxon>Mermithidae</taxon>
        <taxon>Romanomermis</taxon>
    </lineage>
</organism>
<dbReference type="GO" id="GO:0006412">
    <property type="term" value="P:translation"/>
    <property type="evidence" value="ECO:0007669"/>
    <property type="project" value="InterPro"/>
</dbReference>
<sequence length="65" mass="7737">MGARHRARADTIQILKVEEIAANKCRRPNITQFHNSKIRFPLPHRIVKRRGLSRFTTVKPRTHFY</sequence>
<dbReference type="InterPro" id="IPR021138">
    <property type="entry name" value="Ribosomal_eL20_eukaryotes"/>
</dbReference>
<proteinExistence type="predicted"/>
<dbReference type="OMA" id="MWIRYDS"/>
<dbReference type="GO" id="GO:0005840">
    <property type="term" value="C:ribosome"/>
    <property type="evidence" value="ECO:0007669"/>
    <property type="project" value="InterPro"/>
</dbReference>